<proteinExistence type="predicted"/>
<reference evidence="3 4" key="1">
    <citation type="submission" date="2020-04" db="EMBL/GenBank/DDBJ databases">
        <title>Genome Assembly and Annotation of Botryosphaeria dothidea sdau 11-99, a Latent Pathogen of Apple Fruit Ring Rot in China.</title>
        <authorList>
            <person name="Yu C."/>
            <person name="Diao Y."/>
            <person name="Lu Q."/>
            <person name="Zhao J."/>
            <person name="Cui S."/>
            <person name="Peng C."/>
            <person name="He B."/>
            <person name="Liu H."/>
        </authorList>
    </citation>
    <scope>NUCLEOTIDE SEQUENCE [LARGE SCALE GENOMIC DNA]</scope>
    <source>
        <strain evidence="3">Sdau11-99</strain>
        <strain evidence="4">sdau11-99</strain>
    </source>
</reference>
<feature type="compositionally biased region" description="Low complexity" evidence="1">
    <location>
        <begin position="140"/>
        <end position="172"/>
    </location>
</feature>
<accession>A0A8H4IQJ2</accession>
<evidence type="ECO:0000256" key="1">
    <source>
        <dbReference type="SAM" id="MobiDB-lite"/>
    </source>
</evidence>
<dbReference type="EMBL" id="WWBZ02000040">
    <property type="protein sequence ID" value="KAF4305462.1"/>
    <property type="molecule type" value="Genomic_DNA"/>
</dbReference>
<feature type="compositionally biased region" description="Polar residues" evidence="1">
    <location>
        <begin position="191"/>
        <end position="209"/>
    </location>
</feature>
<feature type="compositionally biased region" description="Low complexity" evidence="1">
    <location>
        <begin position="85"/>
        <end position="94"/>
    </location>
</feature>
<protein>
    <submittedName>
        <fullName evidence="3">Uncharacterized protein</fullName>
    </submittedName>
</protein>
<dbReference type="OrthoDB" id="5429993at2759"/>
<comment type="caution">
    <text evidence="3">The sequence shown here is derived from an EMBL/GenBank/DDBJ whole genome shotgun (WGS) entry which is preliminary data.</text>
</comment>
<dbReference type="AlphaFoldDB" id="A0A8H4IQJ2"/>
<dbReference type="Proteomes" id="UP000572817">
    <property type="component" value="Unassembled WGS sequence"/>
</dbReference>
<keyword evidence="4" id="KW-1185">Reference proteome</keyword>
<feature type="region of interest" description="Disordered" evidence="1">
    <location>
        <begin position="1"/>
        <end position="257"/>
    </location>
</feature>
<evidence type="ECO:0000313" key="2">
    <source>
        <dbReference type="EMBL" id="KAF4302309.1"/>
    </source>
</evidence>
<feature type="compositionally biased region" description="Polar residues" evidence="1">
    <location>
        <begin position="44"/>
        <end position="58"/>
    </location>
</feature>
<feature type="compositionally biased region" description="Polar residues" evidence="1">
    <location>
        <begin position="173"/>
        <end position="182"/>
    </location>
</feature>
<feature type="compositionally biased region" description="Polar residues" evidence="1">
    <location>
        <begin position="10"/>
        <end position="20"/>
    </location>
</feature>
<dbReference type="EMBL" id="WWBZ02000073">
    <property type="protein sequence ID" value="KAF4302309.1"/>
    <property type="molecule type" value="Genomic_DNA"/>
</dbReference>
<gene>
    <name evidence="3" type="ORF">GTA08_BOTSDO06280</name>
    <name evidence="2" type="ORF">GTA08_BOTSDO10219</name>
</gene>
<evidence type="ECO:0000313" key="4">
    <source>
        <dbReference type="Proteomes" id="UP000572817"/>
    </source>
</evidence>
<evidence type="ECO:0000313" key="3">
    <source>
        <dbReference type="EMBL" id="KAF4305462.1"/>
    </source>
</evidence>
<name>A0A8H4IQJ2_9PEZI</name>
<sequence>MSFLPEPTRSPAQSTPSRLPTLSRRPTAGAADKENGSRKRNLLPQPTASKITGSSSAAQPEKGDRNAGQSGQPALQIRPLNRTQSVSAKSIAASKAEDSTKRAMPPPAPSGVNRTRSLRKPTAGQSAAPGLRAPTKIGTSSGASNSASSKSESVSQPCSGRSTRPGSPTSSSTQNTAPQKAPSQRERSRAATVSSPQTERTRPAATSQKVPPPSSSGLKGGGTALKHARSRSELPSAAARMQPSTASSRAAPALDKEPKLAAKPAFSTLQQHYSPKKTVEPKKATAAFFHASSVSSGGADALSAEVLAVQTELLQLHLLHESSAEVQAEWERSAEHGLRLQFYEVATAHHSMRKNESEVQELVNLHALQEWKSGSATFGLAENIQLLGPLVNELRALTDSGGRHTRVVQEFEEWAARAEEVWAGRESRQSVEVVEGLGEGWKVEVATLIRKVTALARDADRLVEPGPGSSISAVVGGCRALVTGMVGELQLMRRVEGEVGSDEARFVDMGLQGIAAAGAHAQGSSISWRDV</sequence>
<organism evidence="3 4">
    <name type="scientific">Botryosphaeria dothidea</name>
    <dbReference type="NCBI Taxonomy" id="55169"/>
    <lineage>
        <taxon>Eukaryota</taxon>
        <taxon>Fungi</taxon>
        <taxon>Dikarya</taxon>
        <taxon>Ascomycota</taxon>
        <taxon>Pezizomycotina</taxon>
        <taxon>Dothideomycetes</taxon>
        <taxon>Dothideomycetes incertae sedis</taxon>
        <taxon>Botryosphaeriales</taxon>
        <taxon>Botryosphaeriaceae</taxon>
        <taxon>Botryosphaeria</taxon>
    </lineage>
</organism>